<keyword evidence="4" id="KW-1185">Reference proteome</keyword>
<accession>A0AAQ3UHI6</accession>
<feature type="compositionally biased region" description="Polar residues" evidence="1">
    <location>
        <begin position="429"/>
        <end position="438"/>
    </location>
</feature>
<dbReference type="Pfam" id="PF13976">
    <property type="entry name" value="gag_pre-integrs"/>
    <property type="match status" value="1"/>
</dbReference>
<proteinExistence type="predicted"/>
<dbReference type="Pfam" id="PF14223">
    <property type="entry name" value="Retrotran_gag_2"/>
    <property type="match status" value="1"/>
</dbReference>
<dbReference type="SUPFAM" id="SSF53098">
    <property type="entry name" value="Ribonuclease H-like"/>
    <property type="match status" value="1"/>
</dbReference>
<feature type="domain" description="Integrase catalytic" evidence="2">
    <location>
        <begin position="613"/>
        <end position="774"/>
    </location>
</feature>
<dbReference type="PANTHER" id="PTHR42648">
    <property type="entry name" value="TRANSPOSASE, PUTATIVE-RELATED"/>
    <property type="match status" value="1"/>
</dbReference>
<feature type="compositionally biased region" description="Basic and acidic residues" evidence="1">
    <location>
        <begin position="65"/>
        <end position="98"/>
    </location>
</feature>
<evidence type="ECO:0000256" key="1">
    <source>
        <dbReference type="SAM" id="MobiDB-lite"/>
    </source>
</evidence>
<dbReference type="Proteomes" id="UP001341281">
    <property type="component" value="Chromosome 08"/>
</dbReference>
<dbReference type="InterPro" id="IPR001584">
    <property type="entry name" value="Integrase_cat-core"/>
</dbReference>
<sequence>MAGDSPPPIDATSGAAVVDPGTIQDHDADATAAADLKRAEDLRAAKEDRERMAQVARDAALARAADADREAALAQQERDAADARLHAAQERAARERAAATHPQSEDDASSISATDDGVPDPLDAALLQHEAATLLNLHAQAVAVQNIRALVPLLLDTNSTFYARWRESFMLTLTKFSLERHILSDAVALDSPDWVRMNAVVRTWILGTISDDLADTVSQRGATARILWLSIESQFLGNRTTRALYADQEFRAFSQGDLPVAEYCRRYKKLAEDLRDLGEPVSDRTLVLNIIRGLNERFLALGLHLHRTNPLPSFLQVRDDLALEELTMAKAPPAAALAAVSGPGDTVGAKQPVSSTPAPRPPQQPSPRPPQQQQSGGGTGGSGGSTSGQSRWKRGKRGGRSANGGGDSGTGSIRPRARPWANPPFRATAATTPGQGLSTCGPANAPLLYRVRLLARPSNIKLLLLDRLGSGQASGASLQLLMGRHQATSAHLRLLQAGISKLSLPVFRPLHFNNRNNRSGILILDLPTRSEIVRCDSSGPLYPLRLPAVAIHTATLRHQRLGHPGHEAFSKLAQSSAISCNKSASDTICHACQLGHHVRLPFQTSSSRATHNFQLIHCDLWTSPVTSVSGHKYYLAILDDCSHYLWTFPLRLKSDTFSTLTNFFAYVRTQFGVTIQGVQCDNGREFDNSSARTFFLSHGIHLRMSCPYTSAQNGKAERIIRSINNVVRSLLFQASIPPSFWATALGTATSYLLNILPTKTLAFATPHFALLGKSPSYEHLRAFGCKCYPNLTATAPHKLSPRSALCVFLGYSPHHKGYLCLDRHTNRTIISRHVVFEETSFPFSEDSSPPTRAAFDFLDD</sequence>
<feature type="region of interest" description="Disordered" evidence="1">
    <location>
        <begin position="337"/>
        <end position="440"/>
    </location>
</feature>
<feature type="compositionally biased region" description="Gly residues" evidence="1">
    <location>
        <begin position="375"/>
        <end position="386"/>
    </location>
</feature>
<reference evidence="3 4" key="1">
    <citation type="submission" date="2024-02" db="EMBL/GenBank/DDBJ databases">
        <title>High-quality chromosome-scale genome assembly of Pensacola bahiagrass (Paspalum notatum Flugge var. saurae).</title>
        <authorList>
            <person name="Vega J.M."/>
            <person name="Podio M."/>
            <person name="Orjuela J."/>
            <person name="Siena L.A."/>
            <person name="Pessino S.C."/>
            <person name="Combes M.C."/>
            <person name="Mariac C."/>
            <person name="Albertini E."/>
            <person name="Pupilli F."/>
            <person name="Ortiz J.P.A."/>
            <person name="Leblanc O."/>
        </authorList>
    </citation>
    <scope>NUCLEOTIDE SEQUENCE [LARGE SCALE GENOMIC DNA]</scope>
    <source>
        <strain evidence="3">R1</strain>
        <tissue evidence="3">Leaf</tissue>
    </source>
</reference>
<dbReference type="InterPro" id="IPR057670">
    <property type="entry name" value="SH3_retrovirus"/>
</dbReference>
<name>A0AAQ3UHI6_PASNO</name>
<gene>
    <name evidence="3" type="ORF">U9M48_035685</name>
</gene>
<feature type="region of interest" description="Disordered" evidence="1">
    <location>
        <begin position="1"/>
        <end position="30"/>
    </location>
</feature>
<dbReference type="Gene3D" id="3.30.420.10">
    <property type="entry name" value="Ribonuclease H-like superfamily/Ribonuclease H"/>
    <property type="match status" value="1"/>
</dbReference>
<protein>
    <recommendedName>
        <fullName evidence="2">Integrase catalytic domain-containing protein</fullName>
    </recommendedName>
</protein>
<evidence type="ECO:0000313" key="3">
    <source>
        <dbReference type="EMBL" id="WVZ89259.1"/>
    </source>
</evidence>
<dbReference type="GO" id="GO:0015074">
    <property type="term" value="P:DNA integration"/>
    <property type="evidence" value="ECO:0007669"/>
    <property type="project" value="InterPro"/>
</dbReference>
<feature type="compositionally biased region" description="Pro residues" evidence="1">
    <location>
        <begin position="358"/>
        <end position="370"/>
    </location>
</feature>
<dbReference type="AlphaFoldDB" id="A0AAQ3UHI6"/>
<dbReference type="Pfam" id="PF00665">
    <property type="entry name" value="rve"/>
    <property type="match status" value="1"/>
</dbReference>
<organism evidence="3 4">
    <name type="scientific">Paspalum notatum var. saurae</name>
    <dbReference type="NCBI Taxonomy" id="547442"/>
    <lineage>
        <taxon>Eukaryota</taxon>
        <taxon>Viridiplantae</taxon>
        <taxon>Streptophyta</taxon>
        <taxon>Embryophyta</taxon>
        <taxon>Tracheophyta</taxon>
        <taxon>Spermatophyta</taxon>
        <taxon>Magnoliopsida</taxon>
        <taxon>Liliopsida</taxon>
        <taxon>Poales</taxon>
        <taxon>Poaceae</taxon>
        <taxon>PACMAD clade</taxon>
        <taxon>Panicoideae</taxon>
        <taxon>Andropogonodae</taxon>
        <taxon>Paspaleae</taxon>
        <taxon>Paspalinae</taxon>
        <taxon>Paspalum</taxon>
    </lineage>
</organism>
<evidence type="ECO:0000313" key="4">
    <source>
        <dbReference type="Proteomes" id="UP001341281"/>
    </source>
</evidence>
<dbReference type="InterPro" id="IPR012337">
    <property type="entry name" value="RNaseH-like_sf"/>
</dbReference>
<dbReference type="PROSITE" id="PS50994">
    <property type="entry name" value="INTEGRASE"/>
    <property type="match status" value="1"/>
</dbReference>
<dbReference type="InterPro" id="IPR025724">
    <property type="entry name" value="GAG-pre-integrase_dom"/>
</dbReference>
<dbReference type="GO" id="GO:0003676">
    <property type="term" value="F:nucleic acid binding"/>
    <property type="evidence" value="ECO:0007669"/>
    <property type="project" value="InterPro"/>
</dbReference>
<dbReference type="InterPro" id="IPR036397">
    <property type="entry name" value="RNaseH_sf"/>
</dbReference>
<dbReference type="InterPro" id="IPR039537">
    <property type="entry name" value="Retrotran_Ty1/copia-like"/>
</dbReference>
<dbReference type="Pfam" id="PF25597">
    <property type="entry name" value="SH3_retrovirus"/>
    <property type="match status" value="1"/>
</dbReference>
<evidence type="ECO:0000259" key="2">
    <source>
        <dbReference type="PROSITE" id="PS50994"/>
    </source>
</evidence>
<feature type="region of interest" description="Disordered" evidence="1">
    <location>
        <begin position="45"/>
        <end position="115"/>
    </location>
</feature>
<dbReference type="EMBL" id="CP144752">
    <property type="protein sequence ID" value="WVZ89259.1"/>
    <property type="molecule type" value="Genomic_DNA"/>
</dbReference>
<dbReference type="PANTHER" id="PTHR42648:SF26">
    <property type="entry name" value="INTEGRASE CATALYTIC DOMAIN-CONTAINING PROTEIN"/>
    <property type="match status" value="1"/>
</dbReference>